<protein>
    <submittedName>
        <fullName evidence="2">Uncharacterized protein</fullName>
    </submittedName>
</protein>
<gene>
    <name evidence="2" type="ORF">ALC53_02221</name>
</gene>
<proteinExistence type="predicted"/>
<evidence type="ECO:0000313" key="2">
    <source>
        <dbReference type="EMBL" id="KYM89909.1"/>
    </source>
</evidence>
<sequence length="178" mass="20273">MHFIPEAKTSTIKPNDDSAFLTPVHDRKTNPIRKIESRQGGKGQGSISDWDPSSDLKFRIPSEPETNGTKDRQQCSEVSAVLRVRFRINRHIRERHGRRFCGRHTGPVAVEFTVFLRATLQPPLSTGVEHTLAVETISLSSLPTPMWSTIVKKRGREREKERDRESAKEKTTVSLFLK</sequence>
<keyword evidence="3" id="KW-1185">Reference proteome</keyword>
<evidence type="ECO:0000313" key="3">
    <source>
        <dbReference type="Proteomes" id="UP000078540"/>
    </source>
</evidence>
<evidence type="ECO:0000256" key="1">
    <source>
        <dbReference type="SAM" id="MobiDB-lite"/>
    </source>
</evidence>
<feature type="compositionally biased region" description="Basic and acidic residues" evidence="1">
    <location>
        <begin position="24"/>
        <end position="39"/>
    </location>
</feature>
<dbReference type="Proteomes" id="UP000078540">
    <property type="component" value="Unassembled WGS sequence"/>
</dbReference>
<accession>A0A195BU14</accession>
<name>A0A195BU14_9HYME</name>
<feature type="compositionally biased region" description="Basic and acidic residues" evidence="1">
    <location>
        <begin position="156"/>
        <end position="171"/>
    </location>
</feature>
<dbReference type="EMBL" id="KQ976417">
    <property type="protein sequence ID" value="KYM89909.1"/>
    <property type="molecule type" value="Genomic_DNA"/>
</dbReference>
<reference evidence="2 3" key="1">
    <citation type="submission" date="2015-09" db="EMBL/GenBank/DDBJ databases">
        <title>Atta colombica WGS genome.</title>
        <authorList>
            <person name="Nygaard S."/>
            <person name="Hu H."/>
            <person name="Boomsma J."/>
            <person name="Zhang G."/>
        </authorList>
    </citation>
    <scope>NUCLEOTIDE SEQUENCE [LARGE SCALE GENOMIC DNA]</scope>
    <source>
        <strain evidence="2">Treedump-2</strain>
        <tissue evidence="2">Whole body</tissue>
    </source>
</reference>
<feature type="region of interest" description="Disordered" evidence="1">
    <location>
        <begin position="1"/>
        <end position="55"/>
    </location>
</feature>
<organism evidence="2 3">
    <name type="scientific">Atta colombica</name>
    <dbReference type="NCBI Taxonomy" id="520822"/>
    <lineage>
        <taxon>Eukaryota</taxon>
        <taxon>Metazoa</taxon>
        <taxon>Ecdysozoa</taxon>
        <taxon>Arthropoda</taxon>
        <taxon>Hexapoda</taxon>
        <taxon>Insecta</taxon>
        <taxon>Pterygota</taxon>
        <taxon>Neoptera</taxon>
        <taxon>Endopterygota</taxon>
        <taxon>Hymenoptera</taxon>
        <taxon>Apocrita</taxon>
        <taxon>Aculeata</taxon>
        <taxon>Formicoidea</taxon>
        <taxon>Formicidae</taxon>
        <taxon>Myrmicinae</taxon>
        <taxon>Atta</taxon>
    </lineage>
</organism>
<dbReference type="AlphaFoldDB" id="A0A195BU14"/>
<feature type="region of interest" description="Disordered" evidence="1">
    <location>
        <begin position="153"/>
        <end position="178"/>
    </location>
</feature>